<dbReference type="EMBL" id="GIFC01009211">
    <property type="protein sequence ID" value="MXU91294.1"/>
    <property type="molecule type" value="Transcribed_RNA"/>
</dbReference>
<feature type="compositionally biased region" description="Basic and acidic residues" evidence="1">
    <location>
        <begin position="29"/>
        <end position="39"/>
    </location>
</feature>
<reference evidence="2" key="1">
    <citation type="submission" date="2019-12" db="EMBL/GenBank/DDBJ databases">
        <title>An insight into the sialome of adult female Ixodes ricinus ticks feeding for 6 days.</title>
        <authorList>
            <person name="Perner J."/>
            <person name="Ribeiro J.M.C."/>
        </authorList>
    </citation>
    <scope>NUCLEOTIDE SEQUENCE</scope>
    <source>
        <strain evidence="2">Semi-engorged</strain>
        <tissue evidence="2">Salivary glands</tissue>
    </source>
</reference>
<feature type="compositionally biased region" description="Low complexity" evidence="1">
    <location>
        <begin position="96"/>
        <end position="111"/>
    </location>
</feature>
<proteinExistence type="predicted"/>
<sequence length="121" mass="12656">MALLALHAPVHLLACLRPQDRLADLHEAERVADGGRTRDGSQAPDRGPTCRALHRGRRADAIGPALLHVRLVQGCRVAVGACHGCSHRPCPPSSLAGHLARASAADAATGSPRSSWRRGAS</sequence>
<evidence type="ECO:0000313" key="2">
    <source>
        <dbReference type="EMBL" id="MXU91294.1"/>
    </source>
</evidence>
<organism evidence="2">
    <name type="scientific">Ixodes ricinus</name>
    <name type="common">Common tick</name>
    <name type="synonym">Acarus ricinus</name>
    <dbReference type="NCBI Taxonomy" id="34613"/>
    <lineage>
        <taxon>Eukaryota</taxon>
        <taxon>Metazoa</taxon>
        <taxon>Ecdysozoa</taxon>
        <taxon>Arthropoda</taxon>
        <taxon>Chelicerata</taxon>
        <taxon>Arachnida</taxon>
        <taxon>Acari</taxon>
        <taxon>Parasitiformes</taxon>
        <taxon>Ixodida</taxon>
        <taxon>Ixodoidea</taxon>
        <taxon>Ixodidae</taxon>
        <taxon>Ixodinae</taxon>
        <taxon>Ixodes</taxon>
    </lineage>
</organism>
<evidence type="ECO:0000256" key="1">
    <source>
        <dbReference type="SAM" id="MobiDB-lite"/>
    </source>
</evidence>
<name>A0A6B0UP54_IXORI</name>
<protein>
    <submittedName>
        <fullName evidence="2">Uncharacterized protein</fullName>
    </submittedName>
</protein>
<feature type="region of interest" description="Disordered" evidence="1">
    <location>
        <begin position="29"/>
        <end position="53"/>
    </location>
</feature>
<feature type="region of interest" description="Disordered" evidence="1">
    <location>
        <begin position="96"/>
        <end position="121"/>
    </location>
</feature>
<accession>A0A6B0UP54</accession>
<dbReference type="AlphaFoldDB" id="A0A6B0UP54"/>